<accession>A0A223KQP5</accession>
<organism evidence="1 2">
    <name type="scientific">Sutcliffiella cohnii</name>
    <dbReference type="NCBI Taxonomy" id="33932"/>
    <lineage>
        <taxon>Bacteria</taxon>
        <taxon>Bacillati</taxon>
        <taxon>Bacillota</taxon>
        <taxon>Bacilli</taxon>
        <taxon>Bacillales</taxon>
        <taxon>Bacillaceae</taxon>
        <taxon>Sutcliffiella</taxon>
    </lineage>
</organism>
<name>A0A223KQP5_9BACI</name>
<dbReference type="Proteomes" id="UP000215224">
    <property type="component" value="Chromosome"/>
</dbReference>
<dbReference type="RefSeq" id="WP_066410912.1">
    <property type="nucleotide sequence ID" value="NZ_CP018866.1"/>
</dbReference>
<dbReference type="EMBL" id="CP018866">
    <property type="protein sequence ID" value="AST91835.1"/>
    <property type="molecule type" value="Genomic_DNA"/>
</dbReference>
<dbReference type="AlphaFoldDB" id="A0A223KQP5"/>
<sequence length="263" mass="31289">MQSSRQSTNRKPKLYVDSIKQHQQEQYRMNYLQQLLNEQKEMNGNFLKNVQSMTIDLQNHKVEQFKSLNELTTKLSEQEHTTNEIVKEVKRNDINHNEIMNRLQHLESLSTKIEKMIDDEQLLNEASVEQLAFLEQLTQKLVKRIDEYHSTQQTLQNQLENQDELLEKMNDKLEIQEMFHKSIIERFDKQEVTNRKILNQLDGIKTSIVEKIETVLDSLMFQYKHTIQYIKEIVVTKPNVVHRLQVKQGKGKGKEDKQKKNSI</sequence>
<evidence type="ECO:0000313" key="2">
    <source>
        <dbReference type="Proteomes" id="UP000215224"/>
    </source>
</evidence>
<protein>
    <submittedName>
        <fullName evidence="1">Uncharacterized protein</fullName>
    </submittedName>
</protein>
<reference evidence="1 2" key="1">
    <citation type="submission" date="2016-12" db="EMBL/GenBank/DDBJ databases">
        <title>The whole genome sequencing and assembly of Bacillus cohnii DSM 6307T strain.</title>
        <authorList>
            <person name="Lee Y.-J."/>
            <person name="Yi H."/>
            <person name="Bahn Y.-S."/>
            <person name="Kim J.F."/>
            <person name="Lee D.-W."/>
        </authorList>
    </citation>
    <scope>NUCLEOTIDE SEQUENCE [LARGE SCALE GENOMIC DNA]</scope>
    <source>
        <strain evidence="1 2">DSM 6307</strain>
    </source>
</reference>
<evidence type="ECO:0000313" key="1">
    <source>
        <dbReference type="EMBL" id="AST91835.1"/>
    </source>
</evidence>
<proteinExistence type="predicted"/>
<dbReference type="KEGG" id="bcoh:BC6307_11380"/>
<gene>
    <name evidence="1" type="ORF">BC6307_11380</name>
</gene>
<keyword evidence="2" id="KW-1185">Reference proteome</keyword>